<evidence type="ECO:0000313" key="3">
    <source>
        <dbReference type="Proteomes" id="UP000324222"/>
    </source>
</evidence>
<feature type="region of interest" description="Disordered" evidence="1">
    <location>
        <begin position="65"/>
        <end position="89"/>
    </location>
</feature>
<sequence>MEVLYKAQVRSSLEYTCLAWGDAASKHLVLLNKVQGVCHTFSHFGSLTDRPRSLLEPSPQLRRNYYNPAVGRGTTNGSSSTLTWACETN</sequence>
<name>A0A5B7J7S7_PORTR</name>
<accession>A0A5B7J7S7</accession>
<organism evidence="2 3">
    <name type="scientific">Portunus trituberculatus</name>
    <name type="common">Swimming crab</name>
    <name type="synonym">Neptunus trituberculatus</name>
    <dbReference type="NCBI Taxonomy" id="210409"/>
    <lineage>
        <taxon>Eukaryota</taxon>
        <taxon>Metazoa</taxon>
        <taxon>Ecdysozoa</taxon>
        <taxon>Arthropoda</taxon>
        <taxon>Crustacea</taxon>
        <taxon>Multicrustacea</taxon>
        <taxon>Malacostraca</taxon>
        <taxon>Eumalacostraca</taxon>
        <taxon>Eucarida</taxon>
        <taxon>Decapoda</taxon>
        <taxon>Pleocyemata</taxon>
        <taxon>Brachyura</taxon>
        <taxon>Eubrachyura</taxon>
        <taxon>Portunoidea</taxon>
        <taxon>Portunidae</taxon>
        <taxon>Portuninae</taxon>
        <taxon>Portunus</taxon>
    </lineage>
</organism>
<comment type="caution">
    <text evidence="2">The sequence shown here is derived from an EMBL/GenBank/DDBJ whole genome shotgun (WGS) entry which is preliminary data.</text>
</comment>
<dbReference type="EMBL" id="VSRR010079512">
    <property type="protein sequence ID" value="MPC88968.1"/>
    <property type="molecule type" value="Genomic_DNA"/>
</dbReference>
<gene>
    <name evidence="2" type="ORF">E2C01_083895</name>
</gene>
<protein>
    <submittedName>
        <fullName evidence="2">Uncharacterized protein</fullName>
    </submittedName>
</protein>
<dbReference type="AlphaFoldDB" id="A0A5B7J7S7"/>
<reference evidence="2 3" key="1">
    <citation type="submission" date="2019-05" db="EMBL/GenBank/DDBJ databases">
        <title>Another draft genome of Portunus trituberculatus and its Hox gene families provides insights of decapod evolution.</title>
        <authorList>
            <person name="Jeong J.-H."/>
            <person name="Song I."/>
            <person name="Kim S."/>
            <person name="Choi T."/>
            <person name="Kim D."/>
            <person name="Ryu S."/>
            <person name="Kim W."/>
        </authorList>
    </citation>
    <scope>NUCLEOTIDE SEQUENCE [LARGE SCALE GENOMIC DNA]</scope>
    <source>
        <tissue evidence="2">Muscle</tissue>
    </source>
</reference>
<dbReference type="Proteomes" id="UP000324222">
    <property type="component" value="Unassembled WGS sequence"/>
</dbReference>
<evidence type="ECO:0000313" key="2">
    <source>
        <dbReference type="EMBL" id="MPC88968.1"/>
    </source>
</evidence>
<feature type="compositionally biased region" description="Polar residues" evidence="1">
    <location>
        <begin position="73"/>
        <end position="89"/>
    </location>
</feature>
<keyword evidence="3" id="KW-1185">Reference proteome</keyword>
<evidence type="ECO:0000256" key="1">
    <source>
        <dbReference type="SAM" id="MobiDB-lite"/>
    </source>
</evidence>
<proteinExistence type="predicted"/>